<keyword evidence="1" id="KW-0479">Metal-binding</keyword>
<evidence type="ECO:0000256" key="1">
    <source>
        <dbReference type="PROSITE-ProRule" id="PRU00042"/>
    </source>
</evidence>
<dbReference type="OrthoDB" id="8117402at2759"/>
<reference evidence="3 4" key="2">
    <citation type="submission" date="2018-11" db="EMBL/GenBank/DDBJ databases">
        <authorList>
            <consortium name="Pathogen Informatics"/>
        </authorList>
    </citation>
    <scope>NUCLEOTIDE SEQUENCE [LARGE SCALE GENOMIC DNA]</scope>
    <source>
        <strain evidence="3 4">NST_G2</strain>
    </source>
</reference>
<dbReference type="InterPro" id="IPR036236">
    <property type="entry name" value="Znf_C2H2_sf"/>
</dbReference>
<gene>
    <name evidence="3" type="ORF">SSLN_LOCUS7356</name>
</gene>
<keyword evidence="1" id="KW-0863">Zinc-finger</keyword>
<sequence>MLSTPIRARISLVGHLRTQCNNNPITSNSATPASDPTTTINPTTDNNFLDAPLPMITDTIFPPPPSAPIKATNTTCPTPTTLVSISDFVSPATSNTTTTPGTSDGESVITCPQCDRTFTSSIGLIGHLRIHRTQTGETGSGAPTYTHRTRLNCPHCPRTFTYRMGVLRHMLLRENLR</sequence>
<dbReference type="WBParaSite" id="SSLN_0000762601-mRNA-1">
    <property type="protein sequence ID" value="SSLN_0000762601-mRNA-1"/>
    <property type="gene ID" value="SSLN_0000762601"/>
</dbReference>
<proteinExistence type="predicted"/>
<organism evidence="5">
    <name type="scientific">Schistocephalus solidus</name>
    <name type="common">Tapeworm</name>
    <dbReference type="NCBI Taxonomy" id="70667"/>
    <lineage>
        <taxon>Eukaryota</taxon>
        <taxon>Metazoa</taxon>
        <taxon>Spiralia</taxon>
        <taxon>Lophotrochozoa</taxon>
        <taxon>Platyhelminthes</taxon>
        <taxon>Cestoda</taxon>
        <taxon>Eucestoda</taxon>
        <taxon>Diphyllobothriidea</taxon>
        <taxon>Diphyllobothriidae</taxon>
        <taxon>Schistocephalus</taxon>
    </lineage>
</organism>
<dbReference type="SUPFAM" id="SSF57667">
    <property type="entry name" value="beta-beta-alpha zinc fingers"/>
    <property type="match status" value="1"/>
</dbReference>
<keyword evidence="1" id="KW-0862">Zinc</keyword>
<dbReference type="PROSITE" id="PS00028">
    <property type="entry name" value="ZINC_FINGER_C2H2_1"/>
    <property type="match status" value="1"/>
</dbReference>
<dbReference type="EMBL" id="UYSU01034105">
    <property type="protein sequence ID" value="VDL93741.1"/>
    <property type="molecule type" value="Genomic_DNA"/>
</dbReference>
<dbReference type="AlphaFoldDB" id="A0A183ST08"/>
<evidence type="ECO:0000313" key="3">
    <source>
        <dbReference type="EMBL" id="VDL93741.1"/>
    </source>
</evidence>
<dbReference type="InterPro" id="IPR013087">
    <property type="entry name" value="Znf_C2H2_type"/>
</dbReference>
<dbReference type="Pfam" id="PF00096">
    <property type="entry name" value="zf-C2H2"/>
    <property type="match status" value="2"/>
</dbReference>
<reference evidence="5" key="1">
    <citation type="submission" date="2016-06" db="UniProtKB">
        <authorList>
            <consortium name="WormBaseParasite"/>
        </authorList>
    </citation>
    <scope>IDENTIFICATION</scope>
</reference>
<dbReference type="Gene3D" id="3.30.160.60">
    <property type="entry name" value="Classic Zinc Finger"/>
    <property type="match status" value="1"/>
</dbReference>
<dbReference type="Proteomes" id="UP000275846">
    <property type="component" value="Unassembled WGS sequence"/>
</dbReference>
<dbReference type="SMART" id="SM00355">
    <property type="entry name" value="ZnF_C2H2"/>
    <property type="match status" value="2"/>
</dbReference>
<feature type="domain" description="C2H2-type" evidence="2">
    <location>
        <begin position="109"/>
        <end position="136"/>
    </location>
</feature>
<evidence type="ECO:0000313" key="4">
    <source>
        <dbReference type="Proteomes" id="UP000275846"/>
    </source>
</evidence>
<protein>
    <submittedName>
        <fullName evidence="5">C2H2-type domain-containing protein</fullName>
    </submittedName>
</protein>
<evidence type="ECO:0000259" key="2">
    <source>
        <dbReference type="PROSITE" id="PS50157"/>
    </source>
</evidence>
<name>A0A183ST08_SCHSO</name>
<evidence type="ECO:0000313" key="5">
    <source>
        <dbReference type="WBParaSite" id="SSLN_0000762601-mRNA-1"/>
    </source>
</evidence>
<dbReference type="GO" id="GO:0008270">
    <property type="term" value="F:zinc ion binding"/>
    <property type="evidence" value="ECO:0007669"/>
    <property type="project" value="UniProtKB-KW"/>
</dbReference>
<accession>A0A183ST08</accession>
<dbReference type="PROSITE" id="PS50157">
    <property type="entry name" value="ZINC_FINGER_C2H2_2"/>
    <property type="match status" value="1"/>
</dbReference>
<keyword evidence="4" id="KW-1185">Reference proteome</keyword>